<feature type="compositionally biased region" description="Basic and acidic residues" evidence="2">
    <location>
        <begin position="1079"/>
        <end position="1099"/>
    </location>
</feature>
<sequence>MASSAGNSRFKIFVAADGFVEQHKDAIVAHLRAHSSVAEVVDLGVDKYYSAAAAVARNVVSSSSSDSGLEVRGVVVCGTGAGVTIFANKYPGVYATHCSSVADAVNTRSINACNVLALSGMATPPETAALIADAWLATPFRAPCPASGDAPWPEEVQQFFDVAPQEMASIPQGSAPAPDDSTCAICCLRKGMEFEPLDAMPGGEMRIVRESPTSAYVRFKAGSVEPAHHHTFGHDLVVIKGKKKVWNLTKNEKYDLVDGDFLFTPAGDVHRVKYLEDTEFFIRWDGHWDIFLESSTTLVRLWQEKRRRKGGAMCLTARRLTGDDALAGDGGAVRPGRGGRASSTLLRRRRRRSLARCGVGLEVRNSFEVLGSDASESEEDPGWFSGPEVRPRGQQLAQQVALVGVVREGDEGSSSPTPAAAPDLGSTVDFPALPSQISSPPVSVVRDGPGVFKVGEVSVSWGAVRCSGVATRATTAAAAAAGSELGLALEAAVGPVRVQLSSGPGGPPGPSAQSVLVQSSASRPCLDAGRSDGGHVSQGHVSAAPMQCGARSGGLDGSTPPRSVLKWFWRPVGSSVQGLGFPAANRDLRLLKPPATTLLPSPSLRPLPRRRRMDRERRMKRLFGETGDGQGGWRRERDLRQKLDREQEEQRRQQRERDWDAQRREEDHRARDRQGRELQRPPAPNPRGRGTGRGEERVVMHIRHGSGSRATELGGGEATHITCYNCGKLGHVQAACTEEPFCIKCNKVGHLSAMCAFYNRAAEPFWAGYGSNGVGFVCCEVSEEEMLPPAPNAARISLEIGSLSAEQLEDELKDLVDEGWNWNVQQLSESDFAAFFPSKESLRMAIRGGGLNLPMSKLHVNVEASVGDPAAADQLEEVWVKLFDVPAPYKQPSRILLATRELGRPVGVDEASLDAPDSPVRLLVGCKRPVALPSFIMMFLGSPPPPKPLGDDKDEDLEESEGDGWDGRRGKHIRKGTEPANPRPESRGFSGAPKHKSVAMDIGTASRDPSEVVIPSSALSQYGSNLLGKGDIFPILKNLLTSDQAPTQLEEPEDSDEDQPPLSPSLVTDSTTPEGLSTPRRDPRSQGKAMHLSDQDRVEAGISPSWESDPDAMRARERRSKSNLDRPSLVRNLDGKDIAIQLVFEGDNQGAKEGLGSKPMDGEVIGELAASVVRAPRTKSSAGGPSRFSRRGATASAEPILQRAMARAEQKATGIYSKSLHDFAALPNSSDEHLLAVAKDSCIVFPSAAGNPAPLLSIIRAKELAQAELALARDKLAAEKAITEALKQPDTVEATGVASQSPSLSLEGSGGQKKRAALAVKRKAHKKPAAVRTRILTRQARGRKAGPQ</sequence>
<feature type="compositionally biased region" description="Basic residues" evidence="2">
    <location>
        <begin position="1312"/>
        <end position="1329"/>
    </location>
</feature>
<keyword evidence="1" id="KW-0479">Metal-binding</keyword>
<dbReference type="Proteomes" id="UP001231189">
    <property type="component" value="Unassembled WGS sequence"/>
</dbReference>
<dbReference type="InterPro" id="IPR036875">
    <property type="entry name" value="Znf_CCHC_sf"/>
</dbReference>
<keyword evidence="5" id="KW-1185">Reference proteome</keyword>
<keyword evidence="1" id="KW-0863">Zinc-finger</keyword>
<feature type="compositionally biased region" description="Basic and acidic residues" evidence="2">
    <location>
        <begin position="633"/>
        <end position="679"/>
    </location>
</feature>
<dbReference type="Gene3D" id="3.40.1400.10">
    <property type="entry name" value="Sugar-phosphate isomerase, RpiB/LacA/LacB"/>
    <property type="match status" value="1"/>
</dbReference>
<feature type="domain" description="CCHC-type" evidence="3">
    <location>
        <begin position="723"/>
        <end position="738"/>
    </location>
</feature>
<dbReference type="InterPro" id="IPR011051">
    <property type="entry name" value="RmlC_Cupin_sf"/>
</dbReference>
<evidence type="ECO:0000256" key="2">
    <source>
        <dbReference type="SAM" id="MobiDB-lite"/>
    </source>
</evidence>
<feature type="region of interest" description="Disordered" evidence="2">
    <location>
        <begin position="594"/>
        <end position="695"/>
    </location>
</feature>
<dbReference type="PROSITE" id="PS50158">
    <property type="entry name" value="ZF_CCHC"/>
    <property type="match status" value="1"/>
</dbReference>
<feature type="region of interest" description="Disordered" evidence="2">
    <location>
        <begin position="499"/>
        <end position="557"/>
    </location>
</feature>
<dbReference type="GO" id="GO:0008270">
    <property type="term" value="F:zinc ion binding"/>
    <property type="evidence" value="ECO:0007669"/>
    <property type="project" value="UniProtKB-KW"/>
</dbReference>
<dbReference type="PANTHER" id="PTHR30345:SF0">
    <property type="entry name" value="DNA DAMAGE-REPAIR_TOLERATION PROTEIN DRT102"/>
    <property type="match status" value="1"/>
</dbReference>
<dbReference type="GO" id="GO:0016853">
    <property type="term" value="F:isomerase activity"/>
    <property type="evidence" value="ECO:0007669"/>
    <property type="project" value="InterPro"/>
</dbReference>
<dbReference type="Pfam" id="PF00098">
    <property type="entry name" value="zf-CCHC"/>
    <property type="match status" value="1"/>
</dbReference>
<keyword evidence="1" id="KW-0862">Zinc</keyword>
<evidence type="ECO:0000313" key="4">
    <source>
        <dbReference type="EMBL" id="KAK1598118.1"/>
    </source>
</evidence>
<name>A0AAD8Q8U4_LOLMU</name>
<organism evidence="4 5">
    <name type="scientific">Lolium multiflorum</name>
    <name type="common">Italian ryegrass</name>
    <name type="synonym">Lolium perenne subsp. multiflorum</name>
    <dbReference type="NCBI Taxonomy" id="4521"/>
    <lineage>
        <taxon>Eukaryota</taxon>
        <taxon>Viridiplantae</taxon>
        <taxon>Streptophyta</taxon>
        <taxon>Embryophyta</taxon>
        <taxon>Tracheophyta</taxon>
        <taxon>Spermatophyta</taxon>
        <taxon>Magnoliopsida</taxon>
        <taxon>Liliopsida</taxon>
        <taxon>Poales</taxon>
        <taxon>Poaceae</taxon>
        <taxon>BOP clade</taxon>
        <taxon>Pooideae</taxon>
        <taxon>Poodae</taxon>
        <taxon>Poeae</taxon>
        <taxon>Poeae Chloroplast Group 2 (Poeae type)</taxon>
        <taxon>Loliodinae</taxon>
        <taxon>Loliinae</taxon>
        <taxon>Lolium</taxon>
    </lineage>
</organism>
<dbReference type="SMART" id="SM00343">
    <property type="entry name" value="ZnF_C2HC"/>
    <property type="match status" value="2"/>
</dbReference>
<dbReference type="InterPro" id="IPR001878">
    <property type="entry name" value="Znf_CCHC"/>
</dbReference>
<dbReference type="InterPro" id="IPR013096">
    <property type="entry name" value="Cupin_2"/>
</dbReference>
<feature type="region of interest" description="Disordered" evidence="2">
    <location>
        <begin position="1047"/>
        <end position="1129"/>
    </location>
</feature>
<evidence type="ECO:0000256" key="1">
    <source>
        <dbReference type="PROSITE-ProRule" id="PRU00047"/>
    </source>
</evidence>
<dbReference type="Pfam" id="PF07883">
    <property type="entry name" value="Cupin_2"/>
    <property type="match status" value="1"/>
</dbReference>
<dbReference type="SUPFAM" id="SSF51182">
    <property type="entry name" value="RmlC-like cupins"/>
    <property type="match status" value="1"/>
</dbReference>
<protein>
    <recommendedName>
        <fullName evidence="3">CCHC-type domain-containing protein</fullName>
    </recommendedName>
</protein>
<dbReference type="PANTHER" id="PTHR30345">
    <property type="entry name" value="RIBOSE-5-PHOSPHATE ISOMERASE B"/>
    <property type="match status" value="1"/>
</dbReference>
<feature type="compositionally biased region" description="Basic and acidic residues" evidence="2">
    <location>
        <begin position="1111"/>
        <end position="1124"/>
    </location>
</feature>
<dbReference type="SUPFAM" id="SSF89623">
    <property type="entry name" value="Ribose/Galactose isomerase RpiB/AlsB"/>
    <property type="match status" value="1"/>
</dbReference>
<accession>A0AAD8Q8U4</accession>
<feature type="region of interest" description="Disordered" evidence="2">
    <location>
        <begin position="1176"/>
        <end position="1196"/>
    </location>
</feature>
<dbReference type="Gene3D" id="2.60.120.10">
    <property type="entry name" value="Jelly Rolls"/>
    <property type="match status" value="1"/>
</dbReference>
<dbReference type="Pfam" id="PF02502">
    <property type="entry name" value="LacAB_rpiB"/>
    <property type="match status" value="1"/>
</dbReference>
<feature type="compositionally biased region" description="Low complexity" evidence="2">
    <location>
        <begin position="511"/>
        <end position="522"/>
    </location>
</feature>
<dbReference type="InterPro" id="IPR036569">
    <property type="entry name" value="RpiB_LacA_LacB_sf"/>
</dbReference>
<dbReference type="GO" id="GO:0003676">
    <property type="term" value="F:nucleic acid binding"/>
    <property type="evidence" value="ECO:0007669"/>
    <property type="project" value="InterPro"/>
</dbReference>
<dbReference type="GO" id="GO:0005975">
    <property type="term" value="P:carbohydrate metabolic process"/>
    <property type="evidence" value="ECO:0007669"/>
    <property type="project" value="InterPro"/>
</dbReference>
<evidence type="ECO:0000313" key="5">
    <source>
        <dbReference type="Proteomes" id="UP001231189"/>
    </source>
</evidence>
<feature type="compositionally biased region" description="Acidic residues" evidence="2">
    <location>
        <begin position="1050"/>
        <end position="1059"/>
    </location>
</feature>
<reference evidence="4" key="1">
    <citation type="submission" date="2023-07" db="EMBL/GenBank/DDBJ databases">
        <title>A chromosome-level genome assembly of Lolium multiflorum.</title>
        <authorList>
            <person name="Chen Y."/>
            <person name="Copetti D."/>
            <person name="Kolliker R."/>
            <person name="Studer B."/>
        </authorList>
    </citation>
    <scope>NUCLEOTIDE SEQUENCE</scope>
    <source>
        <strain evidence="4">02402/16</strain>
        <tissue evidence="4">Leaf</tissue>
    </source>
</reference>
<feature type="compositionally biased region" description="Acidic residues" evidence="2">
    <location>
        <begin position="952"/>
        <end position="964"/>
    </location>
</feature>
<comment type="caution">
    <text evidence="4">The sequence shown here is derived from an EMBL/GenBank/DDBJ whole genome shotgun (WGS) entry which is preliminary data.</text>
</comment>
<dbReference type="InterPro" id="IPR014710">
    <property type="entry name" value="RmlC-like_jellyroll"/>
</dbReference>
<proteinExistence type="predicted"/>
<dbReference type="InterPro" id="IPR003500">
    <property type="entry name" value="RpiB_LacA_LacB"/>
</dbReference>
<feature type="region of interest" description="Disordered" evidence="2">
    <location>
        <begin position="943"/>
        <end position="998"/>
    </location>
</feature>
<feature type="compositionally biased region" description="Polar residues" evidence="2">
    <location>
        <begin position="1297"/>
        <end position="1306"/>
    </location>
</feature>
<feature type="compositionally biased region" description="Low complexity" evidence="2">
    <location>
        <begin position="594"/>
        <end position="606"/>
    </location>
</feature>
<dbReference type="EMBL" id="JAUUTY010000617">
    <property type="protein sequence ID" value="KAK1598118.1"/>
    <property type="molecule type" value="Genomic_DNA"/>
</dbReference>
<feature type="region of interest" description="Disordered" evidence="2">
    <location>
        <begin position="1292"/>
        <end position="1348"/>
    </location>
</feature>
<evidence type="ECO:0000259" key="3">
    <source>
        <dbReference type="PROSITE" id="PS50158"/>
    </source>
</evidence>
<gene>
    <name evidence="4" type="ORF">QYE76_018745</name>
</gene>
<dbReference type="SUPFAM" id="SSF57756">
    <property type="entry name" value="Retrovirus zinc finger-like domains"/>
    <property type="match status" value="1"/>
</dbReference>
<dbReference type="Gene3D" id="4.10.60.10">
    <property type="entry name" value="Zinc finger, CCHC-type"/>
    <property type="match status" value="1"/>
</dbReference>